<feature type="region of interest" description="Disordered" evidence="1">
    <location>
        <begin position="1"/>
        <end position="37"/>
    </location>
</feature>
<reference evidence="2 3" key="1">
    <citation type="journal article" date="2015" name="Proc. Natl. Acad. Sci. U.S.A.">
        <title>The resurrection genome of Boea hygrometrica: A blueprint for survival of dehydration.</title>
        <authorList>
            <person name="Xiao L."/>
            <person name="Yang G."/>
            <person name="Zhang L."/>
            <person name="Yang X."/>
            <person name="Zhao S."/>
            <person name="Ji Z."/>
            <person name="Zhou Q."/>
            <person name="Hu M."/>
            <person name="Wang Y."/>
            <person name="Chen M."/>
            <person name="Xu Y."/>
            <person name="Jin H."/>
            <person name="Xiao X."/>
            <person name="Hu G."/>
            <person name="Bao F."/>
            <person name="Hu Y."/>
            <person name="Wan P."/>
            <person name="Li L."/>
            <person name="Deng X."/>
            <person name="Kuang T."/>
            <person name="Xiang C."/>
            <person name="Zhu J.K."/>
            <person name="Oliver M.J."/>
            <person name="He Y."/>
        </authorList>
    </citation>
    <scope>NUCLEOTIDE SEQUENCE [LARGE SCALE GENOMIC DNA]</scope>
    <source>
        <strain evidence="3">cv. XS01</strain>
    </source>
</reference>
<dbReference type="GO" id="GO:0000502">
    <property type="term" value="C:proteasome complex"/>
    <property type="evidence" value="ECO:0007669"/>
    <property type="project" value="UniProtKB-KW"/>
</dbReference>
<protein>
    <submittedName>
        <fullName evidence="2">20S proteasome alpha subunit G</fullName>
    </submittedName>
</protein>
<keyword evidence="2" id="KW-0647">Proteasome</keyword>
<dbReference type="AlphaFoldDB" id="A0A2Z7BA79"/>
<proteinExistence type="predicted"/>
<organism evidence="2 3">
    <name type="scientific">Dorcoceras hygrometricum</name>
    <dbReference type="NCBI Taxonomy" id="472368"/>
    <lineage>
        <taxon>Eukaryota</taxon>
        <taxon>Viridiplantae</taxon>
        <taxon>Streptophyta</taxon>
        <taxon>Embryophyta</taxon>
        <taxon>Tracheophyta</taxon>
        <taxon>Spermatophyta</taxon>
        <taxon>Magnoliopsida</taxon>
        <taxon>eudicotyledons</taxon>
        <taxon>Gunneridae</taxon>
        <taxon>Pentapetalae</taxon>
        <taxon>asterids</taxon>
        <taxon>lamiids</taxon>
        <taxon>Lamiales</taxon>
        <taxon>Gesneriaceae</taxon>
        <taxon>Didymocarpoideae</taxon>
        <taxon>Trichosporeae</taxon>
        <taxon>Loxocarpinae</taxon>
        <taxon>Dorcoceras</taxon>
    </lineage>
</organism>
<accession>A0A2Z7BA79</accession>
<evidence type="ECO:0000313" key="3">
    <source>
        <dbReference type="Proteomes" id="UP000250235"/>
    </source>
</evidence>
<feature type="compositionally biased region" description="Basic and acidic residues" evidence="1">
    <location>
        <begin position="22"/>
        <end position="36"/>
    </location>
</feature>
<evidence type="ECO:0000256" key="1">
    <source>
        <dbReference type="SAM" id="MobiDB-lite"/>
    </source>
</evidence>
<dbReference type="Proteomes" id="UP000250235">
    <property type="component" value="Unassembled WGS sequence"/>
</dbReference>
<keyword evidence="3" id="KW-1185">Reference proteome</keyword>
<gene>
    <name evidence="2" type="ORF">F511_12572</name>
</gene>
<sequence>MESAVMTSAVMSSQSTVGNQQMRREVKEMKRRRTEETADGLALMTSSIQQMLFALKIQQSQDTSWKHMFNTSWTIRRKQQQHPVVSYNESAVAIYPVASFSTIAYPVDLVSRRKKSRSSEAQQLKNELAAKQLTTYEEISKLDVNC</sequence>
<feature type="compositionally biased region" description="Polar residues" evidence="1">
    <location>
        <begin position="1"/>
        <end position="21"/>
    </location>
</feature>
<evidence type="ECO:0000313" key="2">
    <source>
        <dbReference type="EMBL" id="KZV28704.1"/>
    </source>
</evidence>
<name>A0A2Z7BA79_9LAMI</name>
<dbReference type="EMBL" id="KV010025">
    <property type="protein sequence ID" value="KZV28704.1"/>
    <property type="molecule type" value="Genomic_DNA"/>
</dbReference>